<comment type="caution">
    <text evidence="2">The sequence shown here is derived from an EMBL/GenBank/DDBJ whole genome shotgun (WGS) entry which is preliminary data.</text>
</comment>
<sequence length="217" mass="24927">MTYISYVGCQTGFGLCPFSMAVERQQQQLCLSTAIENGRSTKPVWQPTYDINIYTIKVSIRNKRFAGNDWNNAWNKPSIDYHHHGSSSPSFISDSDYKYNDEYYHSKPIKYNFNDAHYSPKPDYDFYNGYFPAKHIDYDFHSDAGHYPPPVIPAHIKYEEEYHQGPPTIIVDKPKTTKAPPPPPPAPQKPSIQSKKSILIQLLLRKLTSISKLSSKH</sequence>
<evidence type="ECO:0000313" key="3">
    <source>
        <dbReference type="Proteomes" id="UP001461498"/>
    </source>
</evidence>
<reference evidence="2 3" key="1">
    <citation type="submission" date="2022-12" db="EMBL/GenBank/DDBJ databases">
        <title>Chromosome-level genome assembly of true bugs.</title>
        <authorList>
            <person name="Ma L."/>
            <person name="Li H."/>
        </authorList>
    </citation>
    <scope>NUCLEOTIDE SEQUENCE [LARGE SCALE GENOMIC DNA]</scope>
    <source>
        <strain evidence="2">Lab_2022b</strain>
    </source>
</reference>
<proteinExistence type="predicted"/>
<dbReference type="EMBL" id="JAPXFL010000009">
    <property type="protein sequence ID" value="KAK9502119.1"/>
    <property type="molecule type" value="Genomic_DNA"/>
</dbReference>
<feature type="region of interest" description="Disordered" evidence="1">
    <location>
        <begin position="167"/>
        <end position="194"/>
    </location>
</feature>
<accession>A0AAW1D0N2</accession>
<evidence type="ECO:0000313" key="2">
    <source>
        <dbReference type="EMBL" id="KAK9502119.1"/>
    </source>
</evidence>
<name>A0AAW1D0N2_9HEMI</name>
<keyword evidence="3" id="KW-1185">Reference proteome</keyword>
<protein>
    <submittedName>
        <fullName evidence="2">Uncharacterized protein</fullName>
    </submittedName>
</protein>
<dbReference type="AlphaFoldDB" id="A0AAW1D0N2"/>
<dbReference type="Proteomes" id="UP001461498">
    <property type="component" value="Unassembled WGS sequence"/>
</dbReference>
<gene>
    <name evidence="2" type="ORF">O3M35_012710</name>
</gene>
<feature type="compositionally biased region" description="Pro residues" evidence="1">
    <location>
        <begin position="179"/>
        <end position="188"/>
    </location>
</feature>
<evidence type="ECO:0000256" key="1">
    <source>
        <dbReference type="SAM" id="MobiDB-lite"/>
    </source>
</evidence>
<organism evidence="2 3">
    <name type="scientific">Rhynocoris fuscipes</name>
    <dbReference type="NCBI Taxonomy" id="488301"/>
    <lineage>
        <taxon>Eukaryota</taxon>
        <taxon>Metazoa</taxon>
        <taxon>Ecdysozoa</taxon>
        <taxon>Arthropoda</taxon>
        <taxon>Hexapoda</taxon>
        <taxon>Insecta</taxon>
        <taxon>Pterygota</taxon>
        <taxon>Neoptera</taxon>
        <taxon>Paraneoptera</taxon>
        <taxon>Hemiptera</taxon>
        <taxon>Heteroptera</taxon>
        <taxon>Panheteroptera</taxon>
        <taxon>Cimicomorpha</taxon>
        <taxon>Reduviidae</taxon>
        <taxon>Harpactorinae</taxon>
        <taxon>Harpactorini</taxon>
        <taxon>Rhynocoris</taxon>
    </lineage>
</organism>